<organism evidence="1 2">
    <name type="scientific">Catharanthus roseus</name>
    <name type="common">Madagascar periwinkle</name>
    <name type="synonym">Vinca rosea</name>
    <dbReference type="NCBI Taxonomy" id="4058"/>
    <lineage>
        <taxon>Eukaryota</taxon>
        <taxon>Viridiplantae</taxon>
        <taxon>Streptophyta</taxon>
        <taxon>Embryophyta</taxon>
        <taxon>Tracheophyta</taxon>
        <taxon>Spermatophyta</taxon>
        <taxon>Magnoliopsida</taxon>
        <taxon>eudicotyledons</taxon>
        <taxon>Gunneridae</taxon>
        <taxon>Pentapetalae</taxon>
        <taxon>asterids</taxon>
        <taxon>lamiids</taxon>
        <taxon>Gentianales</taxon>
        <taxon>Apocynaceae</taxon>
        <taxon>Rauvolfioideae</taxon>
        <taxon>Vinceae</taxon>
        <taxon>Catharanthinae</taxon>
        <taxon>Catharanthus</taxon>
    </lineage>
</organism>
<dbReference type="Proteomes" id="UP001060085">
    <property type="component" value="Linkage Group LG07"/>
</dbReference>
<sequence>MAKGFLNHQFKGISLISKSYFFLEVLTSVVNAAWKIGSLGVLRIDAGGYPSGESTSGERSSDVGPRGRIGSELHDKQSPFGRKTFSGRKSRRKDVFVKAV</sequence>
<reference evidence="2" key="1">
    <citation type="journal article" date="2023" name="Nat. Plants">
        <title>Single-cell RNA sequencing provides a high-resolution roadmap for understanding the multicellular compartmentation of specialized metabolism.</title>
        <authorList>
            <person name="Sun S."/>
            <person name="Shen X."/>
            <person name="Li Y."/>
            <person name="Li Y."/>
            <person name="Wang S."/>
            <person name="Li R."/>
            <person name="Zhang H."/>
            <person name="Shen G."/>
            <person name="Guo B."/>
            <person name="Wei J."/>
            <person name="Xu J."/>
            <person name="St-Pierre B."/>
            <person name="Chen S."/>
            <person name="Sun C."/>
        </authorList>
    </citation>
    <scope>NUCLEOTIDE SEQUENCE [LARGE SCALE GENOMIC DNA]</scope>
</reference>
<gene>
    <name evidence="1" type="ORF">M9H77_29613</name>
</gene>
<accession>A0ACB9ZYS9</accession>
<proteinExistence type="predicted"/>
<keyword evidence="2" id="KW-1185">Reference proteome</keyword>
<comment type="caution">
    <text evidence="1">The sequence shown here is derived from an EMBL/GenBank/DDBJ whole genome shotgun (WGS) entry which is preliminary data.</text>
</comment>
<evidence type="ECO:0000313" key="2">
    <source>
        <dbReference type="Proteomes" id="UP001060085"/>
    </source>
</evidence>
<protein>
    <submittedName>
        <fullName evidence="1">Uncharacterized protein</fullName>
    </submittedName>
</protein>
<name>A0ACB9ZYS9_CATRO</name>
<dbReference type="EMBL" id="CM044707">
    <property type="protein sequence ID" value="KAI5652426.1"/>
    <property type="molecule type" value="Genomic_DNA"/>
</dbReference>
<evidence type="ECO:0000313" key="1">
    <source>
        <dbReference type="EMBL" id="KAI5652426.1"/>
    </source>
</evidence>